<evidence type="ECO:0000256" key="2">
    <source>
        <dbReference type="ARBA" id="ARBA00012418"/>
    </source>
</evidence>
<dbReference type="InterPro" id="IPR011263">
    <property type="entry name" value="DNA-dir_RNA_pol_RpoA/D/Rpb3"/>
</dbReference>
<dbReference type="HAMAP" id="MF_00059">
    <property type="entry name" value="RNApol_bact_RpoA"/>
    <property type="match status" value="1"/>
</dbReference>
<protein>
    <recommendedName>
        <fullName evidence="3 11">DNA-directed RNA polymerase subunit alpha</fullName>
        <shortName evidence="11">RNAP subunit alpha</shortName>
        <ecNumber evidence="2 11">2.7.7.6</ecNumber>
    </recommendedName>
    <alternativeName>
        <fullName evidence="9 11">RNA polymerase subunit alpha</fullName>
    </alternativeName>
    <alternativeName>
        <fullName evidence="8 11">Transcriptase subunit alpha</fullName>
    </alternativeName>
</protein>
<organism evidence="13 14">
    <name type="scientific">Candidatus Roizmanbacteria bacterium RIFCSPLOWO2_01_FULL_40_42</name>
    <dbReference type="NCBI Taxonomy" id="1802066"/>
    <lineage>
        <taxon>Bacteria</taxon>
        <taxon>Candidatus Roizmaniibacteriota</taxon>
    </lineage>
</organism>
<evidence type="ECO:0000256" key="6">
    <source>
        <dbReference type="ARBA" id="ARBA00022695"/>
    </source>
</evidence>
<comment type="function">
    <text evidence="11">DNA-dependent RNA polymerase catalyzes the transcription of DNA into RNA using the four ribonucleoside triphosphates as substrates.</text>
</comment>
<comment type="domain">
    <text evidence="11">The N-terminal domain is essential for RNAP assembly and basal transcription, whereas the C-terminal domain is involved in interaction with transcriptional regulators and with upstream promoter elements.</text>
</comment>
<dbReference type="Gene3D" id="1.10.150.20">
    <property type="entry name" value="5' to 3' exonuclease, C-terminal subdomain"/>
    <property type="match status" value="1"/>
</dbReference>
<comment type="similarity">
    <text evidence="1 11">Belongs to the RNA polymerase alpha chain family.</text>
</comment>
<feature type="region of interest" description="Alpha C-terminal domain (alpha-CTD)" evidence="11">
    <location>
        <begin position="239"/>
        <end position="305"/>
    </location>
</feature>
<dbReference type="CDD" id="cd06928">
    <property type="entry name" value="RNAP_alpha_NTD"/>
    <property type="match status" value="1"/>
</dbReference>
<dbReference type="Gene3D" id="3.30.1360.10">
    <property type="entry name" value="RNA polymerase, RBP11-like subunit"/>
    <property type="match status" value="1"/>
</dbReference>
<dbReference type="EMBL" id="MGAQ01000015">
    <property type="protein sequence ID" value="OGK50530.1"/>
    <property type="molecule type" value="Genomic_DNA"/>
</dbReference>
<dbReference type="Proteomes" id="UP000178558">
    <property type="component" value="Unassembled WGS sequence"/>
</dbReference>
<keyword evidence="5 11" id="KW-0808">Transferase</keyword>
<keyword evidence="4 11" id="KW-0240">DNA-directed RNA polymerase</keyword>
<dbReference type="GO" id="GO:0003899">
    <property type="term" value="F:DNA-directed RNA polymerase activity"/>
    <property type="evidence" value="ECO:0007669"/>
    <property type="project" value="UniProtKB-UniRule"/>
</dbReference>
<gene>
    <name evidence="11" type="primary">rpoA</name>
    <name evidence="13" type="ORF">A3B50_01975</name>
</gene>
<dbReference type="InterPro" id="IPR011260">
    <property type="entry name" value="RNAP_asu_C"/>
</dbReference>
<dbReference type="Pfam" id="PF03118">
    <property type="entry name" value="RNA_pol_A_CTD"/>
    <property type="match status" value="1"/>
</dbReference>
<dbReference type="InterPro" id="IPR011773">
    <property type="entry name" value="DNA-dir_RpoA"/>
</dbReference>
<dbReference type="SUPFAM" id="SSF55257">
    <property type="entry name" value="RBP11-like subunits of RNA polymerase"/>
    <property type="match status" value="1"/>
</dbReference>
<dbReference type="GO" id="GO:0006351">
    <property type="term" value="P:DNA-templated transcription"/>
    <property type="evidence" value="ECO:0007669"/>
    <property type="project" value="UniProtKB-UniRule"/>
</dbReference>
<accession>A0A1F7J4J7</accession>
<keyword evidence="6 11" id="KW-0548">Nucleotidyltransferase</keyword>
<evidence type="ECO:0000256" key="8">
    <source>
        <dbReference type="ARBA" id="ARBA00032524"/>
    </source>
</evidence>
<proteinExistence type="inferred from homology"/>
<dbReference type="SMART" id="SM00662">
    <property type="entry name" value="RPOLD"/>
    <property type="match status" value="1"/>
</dbReference>
<dbReference type="GO" id="GO:0005737">
    <property type="term" value="C:cytoplasm"/>
    <property type="evidence" value="ECO:0007669"/>
    <property type="project" value="UniProtKB-ARBA"/>
</dbReference>
<evidence type="ECO:0000256" key="3">
    <source>
        <dbReference type="ARBA" id="ARBA00015972"/>
    </source>
</evidence>
<keyword evidence="7 11" id="KW-0804">Transcription</keyword>
<evidence type="ECO:0000256" key="7">
    <source>
        <dbReference type="ARBA" id="ARBA00023163"/>
    </source>
</evidence>
<feature type="region of interest" description="Alpha N-terminal domain (alpha-NTD)" evidence="11">
    <location>
        <begin position="1"/>
        <end position="230"/>
    </location>
</feature>
<dbReference type="InterPro" id="IPR036603">
    <property type="entry name" value="RBP11-like"/>
</dbReference>
<name>A0A1F7J4J7_9BACT</name>
<dbReference type="InterPro" id="IPR011262">
    <property type="entry name" value="DNA-dir_RNA_pol_insert"/>
</dbReference>
<evidence type="ECO:0000256" key="11">
    <source>
        <dbReference type="HAMAP-Rule" id="MF_00059"/>
    </source>
</evidence>
<dbReference type="Pfam" id="PF01193">
    <property type="entry name" value="RNA_pol_L"/>
    <property type="match status" value="1"/>
</dbReference>
<evidence type="ECO:0000259" key="12">
    <source>
        <dbReference type="SMART" id="SM00662"/>
    </source>
</evidence>
<dbReference type="AlphaFoldDB" id="A0A1F7J4J7"/>
<dbReference type="SUPFAM" id="SSF56553">
    <property type="entry name" value="Insert subdomain of RNA polymerase alpha subunit"/>
    <property type="match status" value="1"/>
</dbReference>
<dbReference type="NCBIfam" id="NF003519">
    <property type="entry name" value="PRK05182.2-5"/>
    <property type="match status" value="1"/>
</dbReference>
<dbReference type="SUPFAM" id="SSF47789">
    <property type="entry name" value="C-terminal domain of RNA polymerase alpha subunit"/>
    <property type="match status" value="1"/>
</dbReference>
<evidence type="ECO:0000313" key="13">
    <source>
        <dbReference type="EMBL" id="OGK50530.1"/>
    </source>
</evidence>
<evidence type="ECO:0000256" key="1">
    <source>
        <dbReference type="ARBA" id="ARBA00007123"/>
    </source>
</evidence>
<dbReference type="Pfam" id="PF01000">
    <property type="entry name" value="RNA_pol_A_bac"/>
    <property type="match status" value="1"/>
</dbReference>
<reference evidence="13 14" key="1">
    <citation type="journal article" date="2016" name="Nat. Commun.">
        <title>Thousands of microbial genomes shed light on interconnected biogeochemical processes in an aquifer system.</title>
        <authorList>
            <person name="Anantharaman K."/>
            <person name="Brown C.T."/>
            <person name="Hug L.A."/>
            <person name="Sharon I."/>
            <person name="Castelle C.J."/>
            <person name="Probst A.J."/>
            <person name="Thomas B.C."/>
            <person name="Singh A."/>
            <person name="Wilkins M.J."/>
            <person name="Karaoz U."/>
            <person name="Brodie E.L."/>
            <person name="Williams K.H."/>
            <person name="Hubbard S.S."/>
            <person name="Banfield J.F."/>
        </authorList>
    </citation>
    <scope>NUCLEOTIDE SEQUENCE [LARGE SCALE GENOMIC DNA]</scope>
</reference>
<dbReference type="EC" id="2.7.7.6" evidence="2 11"/>
<comment type="catalytic activity">
    <reaction evidence="10 11">
        <text>RNA(n) + a ribonucleoside 5'-triphosphate = RNA(n+1) + diphosphate</text>
        <dbReference type="Rhea" id="RHEA:21248"/>
        <dbReference type="Rhea" id="RHEA-COMP:14527"/>
        <dbReference type="Rhea" id="RHEA-COMP:17342"/>
        <dbReference type="ChEBI" id="CHEBI:33019"/>
        <dbReference type="ChEBI" id="CHEBI:61557"/>
        <dbReference type="ChEBI" id="CHEBI:140395"/>
        <dbReference type="EC" id="2.7.7.6"/>
    </reaction>
</comment>
<evidence type="ECO:0000256" key="10">
    <source>
        <dbReference type="ARBA" id="ARBA00048552"/>
    </source>
</evidence>
<evidence type="ECO:0000256" key="5">
    <source>
        <dbReference type="ARBA" id="ARBA00022679"/>
    </source>
</evidence>
<dbReference type="NCBIfam" id="TIGR02027">
    <property type="entry name" value="rpoA"/>
    <property type="match status" value="1"/>
</dbReference>
<dbReference type="GO" id="GO:0000428">
    <property type="term" value="C:DNA-directed RNA polymerase complex"/>
    <property type="evidence" value="ECO:0007669"/>
    <property type="project" value="UniProtKB-KW"/>
</dbReference>
<dbReference type="GO" id="GO:0003677">
    <property type="term" value="F:DNA binding"/>
    <property type="evidence" value="ECO:0007669"/>
    <property type="project" value="UniProtKB-UniRule"/>
</dbReference>
<dbReference type="InterPro" id="IPR036643">
    <property type="entry name" value="RNApol_insert_sf"/>
</dbReference>
<dbReference type="Gene3D" id="2.170.120.12">
    <property type="entry name" value="DNA-directed RNA polymerase, insert domain"/>
    <property type="match status" value="1"/>
</dbReference>
<feature type="domain" description="DNA-directed RNA polymerase RpoA/D/Rpb3-type" evidence="12">
    <location>
        <begin position="16"/>
        <end position="219"/>
    </location>
</feature>
<comment type="caution">
    <text evidence="13">The sequence shown here is derived from an EMBL/GenBank/DDBJ whole genome shotgun (WGS) entry which is preliminary data.</text>
</comment>
<evidence type="ECO:0000256" key="9">
    <source>
        <dbReference type="ARBA" id="ARBA00033070"/>
    </source>
</evidence>
<dbReference type="GO" id="GO:0046983">
    <property type="term" value="F:protein dimerization activity"/>
    <property type="evidence" value="ECO:0007669"/>
    <property type="project" value="InterPro"/>
</dbReference>
<evidence type="ECO:0000313" key="14">
    <source>
        <dbReference type="Proteomes" id="UP000178558"/>
    </source>
</evidence>
<sequence length="305" mass="33846">MQPQFITKKQDVSPSYGKFVMEPLPLSFGNSLGNALRRTLLSSLKGAAITQVKIGGAVHQFTTIKGIKESVLEIILNLKKLRFETPNEGQFKVHLDVKGKQKITGKEVKGEAKVTNSDLYIAEITDDKTKLEVEAIVETGTGLLGEDSIESQTGYIAVDAFFSPVKKVTFKVEEARVGRKTNFDRLVLEVWTDESVSPEESVKQATLILKNHFDHVLSGKDSPQSKSVDEKKEEDAKEVDARLNDIIIDELNLPSRVINALLRENIETVADLVRVGKEKLIGVKGLGKKSFVLIEEELKKMDVDI</sequence>
<evidence type="ECO:0000256" key="4">
    <source>
        <dbReference type="ARBA" id="ARBA00022478"/>
    </source>
</evidence>
<comment type="subunit">
    <text evidence="11">Homodimer. The RNAP catalytic core consists of 2 alpha, 1 beta, 1 beta' and 1 omega subunit. When a sigma factor is associated with the core the holoenzyme is formed, which can initiate transcription.</text>
</comment>